<dbReference type="eggNOG" id="ENOG5033GAW">
    <property type="taxonomic scope" value="Bacteria"/>
</dbReference>
<evidence type="ECO:0000256" key="1">
    <source>
        <dbReference type="SAM" id="MobiDB-lite"/>
    </source>
</evidence>
<dbReference type="Proteomes" id="UP000008221">
    <property type="component" value="Chromosome"/>
</dbReference>
<dbReference type="EMBL" id="CP000481">
    <property type="protein sequence ID" value="ABK52285.1"/>
    <property type="molecule type" value="Genomic_DNA"/>
</dbReference>
<feature type="region of interest" description="Disordered" evidence="1">
    <location>
        <begin position="1"/>
        <end position="20"/>
    </location>
</feature>
<dbReference type="KEGG" id="ace:Acel_0512"/>
<evidence type="ECO:0000313" key="3">
    <source>
        <dbReference type="Proteomes" id="UP000008221"/>
    </source>
</evidence>
<evidence type="ECO:0000313" key="2">
    <source>
        <dbReference type="EMBL" id="ABK52285.1"/>
    </source>
</evidence>
<dbReference type="InParanoid" id="A0LS75"/>
<gene>
    <name evidence="2" type="ordered locus">Acel_0512</name>
</gene>
<dbReference type="HOGENOM" id="CLU_2067994_0_0_11"/>
<dbReference type="RefSeq" id="WP_011719348.1">
    <property type="nucleotide sequence ID" value="NC_008578.1"/>
</dbReference>
<feature type="compositionally biased region" description="Polar residues" evidence="1">
    <location>
        <begin position="1"/>
        <end position="12"/>
    </location>
</feature>
<reference evidence="2 3" key="1">
    <citation type="journal article" date="2009" name="Genome Res.">
        <title>Complete genome of the cellulolytic thermophile Acidothermus cellulolyticus 11B provides insights into its ecophysiological and evolutionary adaptations.</title>
        <authorList>
            <person name="Barabote R.D."/>
            <person name="Xie G."/>
            <person name="Leu D.H."/>
            <person name="Normand P."/>
            <person name="Necsulea A."/>
            <person name="Daubin V."/>
            <person name="Medigue C."/>
            <person name="Adney W.S."/>
            <person name="Xu X.C."/>
            <person name="Lapidus A."/>
            <person name="Parales R.E."/>
            <person name="Detter C."/>
            <person name="Pujic P."/>
            <person name="Bruce D."/>
            <person name="Lavire C."/>
            <person name="Challacombe J.F."/>
            <person name="Brettin T.S."/>
            <person name="Berry A.M."/>
        </authorList>
    </citation>
    <scope>NUCLEOTIDE SEQUENCE [LARGE SCALE GENOMIC DNA]</scope>
    <source>
        <strain evidence="3">ATCC 43068 / DSM 8971 / 11B</strain>
    </source>
</reference>
<keyword evidence="3" id="KW-1185">Reference proteome</keyword>
<dbReference type="AlphaFoldDB" id="A0LS75"/>
<dbReference type="STRING" id="351607.Acel_0512"/>
<protein>
    <submittedName>
        <fullName evidence="2">Uncharacterized protein</fullName>
    </submittedName>
</protein>
<organism evidence="2 3">
    <name type="scientific">Acidothermus cellulolyticus (strain ATCC 43068 / DSM 8971 / 11B)</name>
    <dbReference type="NCBI Taxonomy" id="351607"/>
    <lineage>
        <taxon>Bacteria</taxon>
        <taxon>Bacillati</taxon>
        <taxon>Actinomycetota</taxon>
        <taxon>Actinomycetes</taxon>
        <taxon>Acidothermales</taxon>
        <taxon>Acidothermaceae</taxon>
        <taxon>Acidothermus</taxon>
    </lineage>
</organism>
<feature type="region of interest" description="Disordered" evidence="1">
    <location>
        <begin position="86"/>
        <end position="118"/>
    </location>
</feature>
<sequence>MGSSQFSTTSRSEPSETDERGEVLATLRFLIRALRALGEAGYPARASRLAAEAWAALRLRRPETDHRLVGLLHYLAQLPSRDDDDVPAALNGVTARPAQPAPGNGRGAASTVRISLTD</sequence>
<name>A0LS75_ACIC1</name>
<proteinExistence type="predicted"/>
<accession>A0LS75</accession>